<evidence type="ECO:0000313" key="3">
    <source>
        <dbReference type="Proteomes" id="UP001314635"/>
    </source>
</evidence>
<accession>A0ABS5GBB0</accession>
<evidence type="ECO:0000259" key="1">
    <source>
        <dbReference type="Pfam" id="PF00149"/>
    </source>
</evidence>
<name>A0ABS5GBB0_9BRAD</name>
<dbReference type="InterPro" id="IPR050126">
    <property type="entry name" value="Ap4A_hydrolase"/>
</dbReference>
<proteinExistence type="predicted"/>
<dbReference type="InterPro" id="IPR004843">
    <property type="entry name" value="Calcineurin-like_PHP"/>
</dbReference>
<feature type="domain" description="Calcineurin-like phosphoesterase" evidence="1">
    <location>
        <begin position="1"/>
        <end position="197"/>
    </location>
</feature>
<dbReference type="PANTHER" id="PTHR42850">
    <property type="entry name" value="METALLOPHOSPHOESTERASE"/>
    <property type="match status" value="1"/>
</dbReference>
<dbReference type="Pfam" id="PF00149">
    <property type="entry name" value="Metallophos"/>
    <property type="match status" value="1"/>
</dbReference>
<protein>
    <submittedName>
        <fullName evidence="2">Serine/threonine protein phosphatase</fullName>
    </submittedName>
</protein>
<dbReference type="InterPro" id="IPR029052">
    <property type="entry name" value="Metallo-depent_PP-like"/>
</dbReference>
<dbReference type="RefSeq" id="WP_211400725.1">
    <property type="nucleotide sequence ID" value="NZ_JAFCLK010000021.1"/>
</dbReference>
<dbReference type="EMBL" id="JAFCLK010000021">
    <property type="protein sequence ID" value="MBR1138445.1"/>
    <property type="molecule type" value="Genomic_DNA"/>
</dbReference>
<evidence type="ECO:0000313" key="2">
    <source>
        <dbReference type="EMBL" id="MBR1138445.1"/>
    </source>
</evidence>
<reference evidence="3" key="1">
    <citation type="journal article" date="2021" name="ISME J.">
        <title>Evolutionary origin and ecological implication of a unique nif island in free-living Bradyrhizobium lineages.</title>
        <authorList>
            <person name="Tao J."/>
        </authorList>
    </citation>
    <scope>NUCLEOTIDE SEQUENCE [LARGE SCALE GENOMIC DNA]</scope>
    <source>
        <strain evidence="3">SZCCT0094</strain>
    </source>
</reference>
<sequence>MRVYAFGDIHGRLDLLEALLAQVERDLAVRPVERPLFIFLGDYIDRGPASRKTIDRLSQLSRSQECIFLKGNHEALAIRGLTDRAAFDRWMRLGGFETLVSYGVTPGFLSAGPSRPVPEIQATFHAALATGHMQFFRNLQTSFALGDFFFVHAGVRPGVELSQQAEEDLLWIRSEFLDASNDFGKVVVHGHTPTKAVEVTTNRVNIDTGAFATGRLSCLVVEGAALSVIDTVTSTA</sequence>
<keyword evidence="3" id="KW-1185">Reference proteome</keyword>
<organism evidence="2 3">
    <name type="scientific">Bradyrhizobium denitrificans</name>
    <dbReference type="NCBI Taxonomy" id="2734912"/>
    <lineage>
        <taxon>Bacteria</taxon>
        <taxon>Pseudomonadati</taxon>
        <taxon>Pseudomonadota</taxon>
        <taxon>Alphaproteobacteria</taxon>
        <taxon>Hyphomicrobiales</taxon>
        <taxon>Nitrobacteraceae</taxon>
        <taxon>Bradyrhizobium</taxon>
    </lineage>
</organism>
<dbReference type="Proteomes" id="UP001314635">
    <property type="component" value="Unassembled WGS sequence"/>
</dbReference>
<comment type="caution">
    <text evidence="2">The sequence shown here is derived from an EMBL/GenBank/DDBJ whole genome shotgun (WGS) entry which is preliminary data.</text>
</comment>
<dbReference type="Gene3D" id="3.60.21.10">
    <property type="match status" value="1"/>
</dbReference>
<dbReference type="CDD" id="cd00144">
    <property type="entry name" value="MPP_PPP_family"/>
    <property type="match status" value="1"/>
</dbReference>
<gene>
    <name evidence="2" type="ORF">JQ619_21995</name>
</gene>
<dbReference type="PANTHER" id="PTHR42850:SF4">
    <property type="entry name" value="ZINC-DEPENDENT ENDOPOLYPHOSPHATASE"/>
    <property type="match status" value="1"/>
</dbReference>
<dbReference type="SUPFAM" id="SSF56300">
    <property type="entry name" value="Metallo-dependent phosphatases"/>
    <property type="match status" value="1"/>
</dbReference>